<dbReference type="KEGG" id="mym:A176_002406"/>
<dbReference type="STRING" id="1297742.A176_002406"/>
<dbReference type="Proteomes" id="UP000009026">
    <property type="component" value="Chromosome"/>
</dbReference>
<name>A0A0H4WRU4_9BACT</name>
<gene>
    <name evidence="1" type="ORF">A176_002406</name>
</gene>
<sequence length="539" mass="61425">MKRFLDTLKVELRLKLGEKEFRVPAGNIKRFSVELHGHGFSATVEWWSVSQQEAVEDSLFEDFIKKDLTEATLVLDRTYDTEGGNALPLELKGLVEERWVHERAFDELQGAPVLQRRYRIRMADPAAVLWRQHFPTGVWVDQSLQEVIEAHAPAGVTLAFAWEEAKRKLPLQTLGLGADGNAASFHDYLHWLLARENAGLFCTPATGEYALRDTKPEGGEAVALPLDDVEELEVRFPEPRRDQVSVLNSYVEAGTRTKALQNSHEVKGVRSEYLLTSPLENTLTQRATLEEQRQRASEPELRVHFRRYPSVTLAPNGLYGFGAEWSAKLYPQGKQYRLYRLDIEARARSLDPADCVGDKDNRYVLTMTAALELESDPTFRRPAFTRPLWPFHVEGTVVSEVGQDDERTYQAKQDEETSLESYRVKLPLWDLEVLAPYDPHQQPGHFYFPADKGTRVLVALEFQSAVVARFLAWRPGAKLPKESQGNHLLLGKKPESETSIQHVYQDAKPLLRIQRTSEKDTQLIEVAEGRMLLRVQESK</sequence>
<dbReference type="RefSeq" id="WP_002639484.1">
    <property type="nucleotide sequence ID" value="NZ_CP012109.1"/>
</dbReference>
<keyword evidence="2" id="KW-1185">Reference proteome</keyword>
<accession>A0A0H4WRU4</accession>
<evidence type="ECO:0008006" key="3">
    <source>
        <dbReference type="Google" id="ProtNLM"/>
    </source>
</evidence>
<organism evidence="1 2">
    <name type="scientific">Pseudomyxococcus hansupus</name>
    <dbReference type="NCBI Taxonomy" id="1297742"/>
    <lineage>
        <taxon>Bacteria</taxon>
        <taxon>Pseudomonadati</taxon>
        <taxon>Myxococcota</taxon>
        <taxon>Myxococcia</taxon>
        <taxon>Myxococcales</taxon>
        <taxon>Cystobacterineae</taxon>
        <taxon>Myxococcaceae</taxon>
        <taxon>Pseudomyxococcus</taxon>
    </lineage>
</organism>
<reference evidence="1 2" key="1">
    <citation type="journal article" date="2016" name="PLoS ONE">
        <title>Complete Genome Sequence and Comparative Genomics of a Novel Myxobacterium Myxococcus hansupus.</title>
        <authorList>
            <person name="Sharma G."/>
            <person name="Narwani T."/>
            <person name="Subramanian S."/>
        </authorList>
    </citation>
    <scope>NUCLEOTIDE SEQUENCE [LARGE SCALE GENOMIC DNA]</scope>
    <source>
        <strain evidence="2">mixupus</strain>
    </source>
</reference>
<evidence type="ECO:0000313" key="2">
    <source>
        <dbReference type="Proteomes" id="UP000009026"/>
    </source>
</evidence>
<evidence type="ECO:0000313" key="1">
    <source>
        <dbReference type="EMBL" id="AKQ65494.1"/>
    </source>
</evidence>
<dbReference type="OrthoDB" id="5409627at2"/>
<protein>
    <recommendedName>
        <fullName evidence="3">VgrG protein</fullName>
    </recommendedName>
</protein>
<dbReference type="EMBL" id="CP012109">
    <property type="protein sequence ID" value="AKQ65494.1"/>
    <property type="molecule type" value="Genomic_DNA"/>
</dbReference>
<proteinExistence type="predicted"/>
<dbReference type="PATRIC" id="fig|1297742.4.peg.2429"/>
<dbReference type="AlphaFoldDB" id="A0A0H4WRU4"/>